<evidence type="ECO:0000313" key="2">
    <source>
        <dbReference type="Proteomes" id="UP000627464"/>
    </source>
</evidence>
<name>A0ABQ1G2Z7_9GAMM</name>
<dbReference type="Proteomes" id="UP000627464">
    <property type="component" value="Unassembled WGS sequence"/>
</dbReference>
<accession>A0ABQ1G2Z7</accession>
<dbReference type="EMBL" id="BMFZ01000002">
    <property type="protein sequence ID" value="GGA36382.1"/>
    <property type="molecule type" value="Genomic_DNA"/>
</dbReference>
<proteinExistence type="predicted"/>
<reference evidence="2" key="1">
    <citation type="journal article" date="2019" name="Int. J. Syst. Evol. Microbiol.">
        <title>The Global Catalogue of Microorganisms (GCM) 10K type strain sequencing project: providing services to taxonomists for standard genome sequencing and annotation.</title>
        <authorList>
            <consortium name="The Broad Institute Genomics Platform"/>
            <consortium name="The Broad Institute Genome Sequencing Center for Infectious Disease"/>
            <person name="Wu L."/>
            <person name="Ma J."/>
        </authorList>
    </citation>
    <scope>NUCLEOTIDE SEQUENCE [LARGE SCALE GENOMIC DNA]</scope>
    <source>
        <strain evidence="2">CGMCC 1.12806</strain>
    </source>
</reference>
<gene>
    <name evidence="1" type="ORF">GCM10011328_09040</name>
</gene>
<keyword evidence="2" id="KW-1185">Reference proteome</keyword>
<sequence>MCDDIFNLIGVGDDRKLQLDNIHIMDYAFPMLDILAKALLITLGNDVGFRGVIKAMEKIIPYNSNSFYYESLYDIYKFKSLAKE</sequence>
<evidence type="ECO:0000313" key="1">
    <source>
        <dbReference type="EMBL" id="GGA36382.1"/>
    </source>
</evidence>
<comment type="caution">
    <text evidence="1">The sequence shown here is derived from an EMBL/GenBank/DDBJ whole genome shotgun (WGS) entry which is preliminary data.</text>
</comment>
<protein>
    <submittedName>
        <fullName evidence="1">Uncharacterized protein</fullName>
    </submittedName>
</protein>
<organism evidence="1 2">
    <name type="scientific">Hafnia psychrotolerans</name>
    <dbReference type="NCBI Taxonomy" id="1477018"/>
    <lineage>
        <taxon>Bacteria</taxon>
        <taxon>Pseudomonadati</taxon>
        <taxon>Pseudomonadota</taxon>
        <taxon>Gammaproteobacteria</taxon>
        <taxon>Enterobacterales</taxon>
        <taxon>Hafniaceae</taxon>
        <taxon>Hafnia</taxon>
    </lineage>
</organism>